<evidence type="ECO:0000256" key="3">
    <source>
        <dbReference type="ARBA" id="ARBA00023054"/>
    </source>
</evidence>
<sequence>EEPVGDRELPSLQLTYRVLRDENNVLRRMVRSMQSSLESQARTVRSLERRLKASLVKEEREAQGLQMLVQQAERSLQLMTQRALEAES</sequence>
<dbReference type="PANTHER" id="PTHR31259:SF3">
    <property type="entry name" value="ENDOSOME-ASSOCIATED-TRAFFICKING REGULATOR 1"/>
    <property type="match status" value="1"/>
</dbReference>
<dbReference type="GO" id="GO:0036064">
    <property type="term" value="C:ciliary basal body"/>
    <property type="evidence" value="ECO:0007669"/>
    <property type="project" value="TreeGrafter"/>
</dbReference>
<comment type="similarity">
    <text evidence="1">Belongs to the ENTR1 family.</text>
</comment>
<keyword evidence="3 4" id="KW-0175">Coiled coil</keyword>
<feature type="non-terminal residue" evidence="5">
    <location>
        <position position="1"/>
    </location>
</feature>
<evidence type="ECO:0000313" key="6">
    <source>
        <dbReference type="Proteomes" id="UP000296049"/>
    </source>
</evidence>
<evidence type="ECO:0000256" key="1">
    <source>
        <dbReference type="ARBA" id="ARBA00007791"/>
    </source>
</evidence>
<dbReference type="AlphaFoldDB" id="R0LQE9"/>
<dbReference type="GO" id="GO:0045724">
    <property type="term" value="P:positive regulation of cilium assembly"/>
    <property type="evidence" value="ECO:0007669"/>
    <property type="project" value="TreeGrafter"/>
</dbReference>
<name>R0LQE9_ANAPL</name>
<evidence type="ECO:0000313" key="5">
    <source>
        <dbReference type="EMBL" id="EOB03955.1"/>
    </source>
</evidence>
<protein>
    <recommendedName>
        <fullName evidence="2">Endosome-associated-trafficking regulator 1</fullName>
    </recommendedName>
</protein>
<dbReference type="GO" id="GO:0005769">
    <property type="term" value="C:early endosome"/>
    <property type="evidence" value="ECO:0007669"/>
    <property type="project" value="TreeGrafter"/>
</dbReference>
<organism evidence="5 6">
    <name type="scientific">Anas platyrhynchos</name>
    <name type="common">Mallard</name>
    <name type="synonym">Anas boschas</name>
    <dbReference type="NCBI Taxonomy" id="8839"/>
    <lineage>
        <taxon>Eukaryota</taxon>
        <taxon>Metazoa</taxon>
        <taxon>Chordata</taxon>
        <taxon>Craniata</taxon>
        <taxon>Vertebrata</taxon>
        <taxon>Euteleostomi</taxon>
        <taxon>Archelosauria</taxon>
        <taxon>Archosauria</taxon>
        <taxon>Dinosauria</taxon>
        <taxon>Saurischia</taxon>
        <taxon>Theropoda</taxon>
        <taxon>Coelurosauria</taxon>
        <taxon>Aves</taxon>
        <taxon>Neognathae</taxon>
        <taxon>Galloanserae</taxon>
        <taxon>Anseriformes</taxon>
        <taxon>Anatidae</taxon>
        <taxon>Anatinae</taxon>
        <taxon>Anas</taxon>
    </lineage>
</organism>
<feature type="coiled-coil region" evidence="4">
    <location>
        <begin position="30"/>
        <end position="82"/>
    </location>
</feature>
<dbReference type="GO" id="GO:0055037">
    <property type="term" value="C:recycling endosome"/>
    <property type="evidence" value="ECO:0007669"/>
    <property type="project" value="TreeGrafter"/>
</dbReference>
<proteinExistence type="inferred from homology"/>
<evidence type="ECO:0000256" key="2">
    <source>
        <dbReference type="ARBA" id="ARBA00016007"/>
    </source>
</evidence>
<keyword evidence="6" id="KW-1185">Reference proteome</keyword>
<dbReference type="GO" id="GO:0030496">
    <property type="term" value="C:midbody"/>
    <property type="evidence" value="ECO:0007669"/>
    <property type="project" value="TreeGrafter"/>
</dbReference>
<gene>
    <name evidence="5" type="ORF">Anapl_01346</name>
</gene>
<dbReference type="PANTHER" id="PTHR31259">
    <property type="entry name" value="ENDOSOME-ASSOCIATED TRAFFICKING REGULATOR 1"/>
    <property type="match status" value="1"/>
</dbReference>
<dbReference type="Proteomes" id="UP000296049">
    <property type="component" value="Unassembled WGS sequence"/>
</dbReference>
<dbReference type="GO" id="GO:0032465">
    <property type="term" value="P:regulation of cytokinesis"/>
    <property type="evidence" value="ECO:0007669"/>
    <property type="project" value="TreeGrafter"/>
</dbReference>
<evidence type="ECO:0000256" key="4">
    <source>
        <dbReference type="SAM" id="Coils"/>
    </source>
</evidence>
<dbReference type="EMBL" id="KB742823">
    <property type="protein sequence ID" value="EOB03955.1"/>
    <property type="molecule type" value="Genomic_DNA"/>
</dbReference>
<accession>R0LQE9</accession>
<dbReference type="GO" id="GO:0005813">
    <property type="term" value="C:centrosome"/>
    <property type="evidence" value="ECO:0007669"/>
    <property type="project" value="TreeGrafter"/>
</dbReference>
<dbReference type="GO" id="GO:1903566">
    <property type="term" value="P:positive regulation of protein localization to cilium"/>
    <property type="evidence" value="ECO:0007669"/>
    <property type="project" value="TreeGrafter"/>
</dbReference>
<dbReference type="InterPro" id="IPR026757">
    <property type="entry name" value="ENTR1"/>
</dbReference>
<reference evidence="6" key="1">
    <citation type="journal article" date="2013" name="Nat. Genet.">
        <title>The duck genome and transcriptome provide insight into an avian influenza virus reservoir species.</title>
        <authorList>
            <person name="Huang Y."/>
            <person name="Li Y."/>
            <person name="Burt D.W."/>
            <person name="Chen H."/>
            <person name="Zhang Y."/>
            <person name="Qian W."/>
            <person name="Kim H."/>
            <person name="Gan S."/>
            <person name="Zhao Y."/>
            <person name="Li J."/>
            <person name="Yi K."/>
            <person name="Feng H."/>
            <person name="Zhu P."/>
            <person name="Li B."/>
            <person name="Liu Q."/>
            <person name="Fairley S."/>
            <person name="Magor K.E."/>
            <person name="Du Z."/>
            <person name="Hu X."/>
            <person name="Goodman L."/>
            <person name="Tafer H."/>
            <person name="Vignal A."/>
            <person name="Lee T."/>
            <person name="Kim K.W."/>
            <person name="Sheng Z."/>
            <person name="An Y."/>
            <person name="Searle S."/>
            <person name="Herrero J."/>
            <person name="Groenen M.A."/>
            <person name="Crooijmans R.P."/>
            <person name="Faraut T."/>
            <person name="Cai Q."/>
            <person name="Webster R.G."/>
            <person name="Aldridge J.R."/>
            <person name="Warren W.C."/>
            <person name="Bartschat S."/>
            <person name="Kehr S."/>
            <person name="Marz M."/>
            <person name="Stadler P.F."/>
            <person name="Smith J."/>
            <person name="Kraus R.H."/>
            <person name="Zhao Y."/>
            <person name="Ren L."/>
            <person name="Fei J."/>
            <person name="Morisson M."/>
            <person name="Kaiser P."/>
            <person name="Griffin D.K."/>
            <person name="Rao M."/>
            <person name="Pitel F."/>
            <person name="Wang J."/>
            <person name="Li N."/>
        </authorList>
    </citation>
    <scope>NUCLEOTIDE SEQUENCE [LARGE SCALE GENOMIC DNA]</scope>
</reference>
<feature type="non-terminal residue" evidence="5">
    <location>
        <position position="88"/>
    </location>
</feature>